<dbReference type="Proteomes" id="UP000641932">
    <property type="component" value="Unassembled WGS sequence"/>
</dbReference>
<comment type="caution">
    <text evidence="2">The sequence shown here is derived from an EMBL/GenBank/DDBJ whole genome shotgun (WGS) entry which is preliminary data.</text>
</comment>
<evidence type="ECO:0000313" key="2">
    <source>
        <dbReference type="EMBL" id="GGO88700.1"/>
    </source>
</evidence>
<feature type="region of interest" description="Disordered" evidence="1">
    <location>
        <begin position="81"/>
        <end position="174"/>
    </location>
</feature>
<sequence length="174" mass="18286">MTADRLVGEWARRVADVAAPQEIDSAEPTARAYAVGGSERRRMLQRAPAAPGGAGGELATVLPALWDAPAATALLINRFSDHRHWPSPSPAPCCGLPCASVPPPDEPTSRRPDGNSRVRQRAADRGTHGDCGWRGDRSPSRTRNGLPPGTSPRLPPSSHAKGTLPRRASALTGG</sequence>
<reference evidence="2" key="2">
    <citation type="submission" date="2020-09" db="EMBL/GenBank/DDBJ databases">
        <authorList>
            <person name="Sun Q."/>
            <person name="Zhou Y."/>
        </authorList>
    </citation>
    <scope>NUCLEOTIDE SEQUENCE</scope>
    <source>
        <strain evidence="2">CGMCC 4.7201</strain>
    </source>
</reference>
<keyword evidence="3" id="KW-1185">Reference proteome</keyword>
<organism evidence="2 3">
    <name type="scientific">Wenjunlia tyrosinilytica</name>
    <dbReference type="NCBI Taxonomy" id="1544741"/>
    <lineage>
        <taxon>Bacteria</taxon>
        <taxon>Bacillati</taxon>
        <taxon>Actinomycetota</taxon>
        <taxon>Actinomycetes</taxon>
        <taxon>Kitasatosporales</taxon>
        <taxon>Streptomycetaceae</taxon>
        <taxon>Wenjunlia</taxon>
    </lineage>
</organism>
<protein>
    <submittedName>
        <fullName evidence="2">Uncharacterized protein</fullName>
    </submittedName>
</protein>
<dbReference type="AlphaFoldDB" id="A0A917ZQW9"/>
<dbReference type="EMBL" id="BMMS01000012">
    <property type="protein sequence ID" value="GGO88700.1"/>
    <property type="molecule type" value="Genomic_DNA"/>
</dbReference>
<name>A0A917ZQW9_9ACTN</name>
<proteinExistence type="predicted"/>
<accession>A0A917ZQW9</accession>
<gene>
    <name evidence="2" type="ORF">GCM10012280_30110</name>
</gene>
<feature type="compositionally biased region" description="Basic and acidic residues" evidence="1">
    <location>
        <begin position="107"/>
        <end position="139"/>
    </location>
</feature>
<reference evidence="2" key="1">
    <citation type="journal article" date="2014" name="Int. J. Syst. Evol. Microbiol.">
        <title>Complete genome sequence of Corynebacterium casei LMG S-19264T (=DSM 44701T), isolated from a smear-ripened cheese.</title>
        <authorList>
            <consortium name="US DOE Joint Genome Institute (JGI-PGF)"/>
            <person name="Walter F."/>
            <person name="Albersmeier A."/>
            <person name="Kalinowski J."/>
            <person name="Ruckert C."/>
        </authorList>
    </citation>
    <scope>NUCLEOTIDE SEQUENCE</scope>
    <source>
        <strain evidence="2">CGMCC 4.7201</strain>
    </source>
</reference>
<evidence type="ECO:0000256" key="1">
    <source>
        <dbReference type="SAM" id="MobiDB-lite"/>
    </source>
</evidence>
<evidence type="ECO:0000313" key="3">
    <source>
        <dbReference type="Proteomes" id="UP000641932"/>
    </source>
</evidence>